<dbReference type="InterPro" id="IPR050142">
    <property type="entry name" value="MADS-box/MEF2_TF"/>
</dbReference>
<evidence type="ECO:0000256" key="6">
    <source>
        <dbReference type="SAM" id="Coils"/>
    </source>
</evidence>
<evidence type="ECO:0000256" key="3">
    <source>
        <dbReference type="ARBA" id="ARBA00023125"/>
    </source>
</evidence>
<sequence>MGRKKAANEANRRREPPAGDVLQRRRSGLLIKARDLSVLCDVQVAAVVLSGHGKLYDFSSGTNCSVATILQRYQSHCETGGRVAPVVCERETQLMMENILTLHEKERKLRDENELLKQEIAEVEEDDKRITLPITVPKLQHLACFLACKGC</sequence>
<keyword evidence="5" id="KW-0539">Nucleus</keyword>
<evidence type="ECO:0000256" key="7">
    <source>
        <dbReference type="SAM" id="MobiDB-lite"/>
    </source>
</evidence>
<accession>A0AA88WSK2</accession>
<feature type="region of interest" description="Disordered" evidence="7">
    <location>
        <begin position="1"/>
        <end position="21"/>
    </location>
</feature>
<dbReference type="Pfam" id="PF00319">
    <property type="entry name" value="SRF-TF"/>
    <property type="match status" value="1"/>
</dbReference>
<dbReference type="PROSITE" id="PS50066">
    <property type="entry name" value="MADS_BOX_2"/>
    <property type="match status" value="1"/>
</dbReference>
<name>A0AA88WSK2_9ASTE</name>
<protein>
    <recommendedName>
        <fullName evidence="8">MADS-box domain-containing protein</fullName>
    </recommendedName>
</protein>
<dbReference type="PRINTS" id="PR00404">
    <property type="entry name" value="MADSDOMAIN"/>
</dbReference>
<dbReference type="PANTHER" id="PTHR48019">
    <property type="entry name" value="SERUM RESPONSE FACTOR HOMOLOG"/>
    <property type="match status" value="1"/>
</dbReference>
<dbReference type="Proteomes" id="UP001188597">
    <property type="component" value="Unassembled WGS sequence"/>
</dbReference>
<evidence type="ECO:0000259" key="8">
    <source>
        <dbReference type="PROSITE" id="PS50066"/>
    </source>
</evidence>
<dbReference type="AlphaFoldDB" id="A0AA88WSK2"/>
<comment type="caution">
    <text evidence="9">The sequence shown here is derived from an EMBL/GenBank/DDBJ whole genome shotgun (WGS) entry which is preliminary data.</text>
</comment>
<feature type="domain" description="MADS-box" evidence="8">
    <location>
        <begin position="22"/>
        <end position="62"/>
    </location>
</feature>
<organism evidence="9 10">
    <name type="scientific">Escallonia herrerae</name>
    <dbReference type="NCBI Taxonomy" id="1293975"/>
    <lineage>
        <taxon>Eukaryota</taxon>
        <taxon>Viridiplantae</taxon>
        <taxon>Streptophyta</taxon>
        <taxon>Embryophyta</taxon>
        <taxon>Tracheophyta</taxon>
        <taxon>Spermatophyta</taxon>
        <taxon>Magnoliopsida</taxon>
        <taxon>eudicotyledons</taxon>
        <taxon>Gunneridae</taxon>
        <taxon>Pentapetalae</taxon>
        <taxon>asterids</taxon>
        <taxon>campanulids</taxon>
        <taxon>Escalloniales</taxon>
        <taxon>Escalloniaceae</taxon>
        <taxon>Escallonia</taxon>
    </lineage>
</organism>
<dbReference type="SUPFAM" id="SSF55455">
    <property type="entry name" value="SRF-like"/>
    <property type="match status" value="1"/>
</dbReference>
<keyword evidence="2" id="KW-0805">Transcription regulation</keyword>
<dbReference type="SMART" id="SM00432">
    <property type="entry name" value="MADS"/>
    <property type="match status" value="1"/>
</dbReference>
<comment type="subcellular location">
    <subcellularLocation>
        <location evidence="1">Nucleus</location>
    </subcellularLocation>
</comment>
<evidence type="ECO:0000256" key="5">
    <source>
        <dbReference type="ARBA" id="ARBA00023242"/>
    </source>
</evidence>
<reference evidence="9" key="1">
    <citation type="submission" date="2022-12" db="EMBL/GenBank/DDBJ databases">
        <title>Draft genome assemblies for two species of Escallonia (Escalloniales).</title>
        <authorList>
            <person name="Chanderbali A."/>
            <person name="Dervinis C."/>
            <person name="Anghel I."/>
            <person name="Soltis D."/>
            <person name="Soltis P."/>
            <person name="Zapata F."/>
        </authorList>
    </citation>
    <scope>NUCLEOTIDE SEQUENCE</scope>
    <source>
        <strain evidence="9">UCBG64.0493</strain>
        <tissue evidence="9">Leaf</tissue>
    </source>
</reference>
<evidence type="ECO:0000256" key="2">
    <source>
        <dbReference type="ARBA" id="ARBA00023015"/>
    </source>
</evidence>
<keyword evidence="10" id="KW-1185">Reference proteome</keyword>
<dbReference type="InterPro" id="IPR036879">
    <property type="entry name" value="TF_MADSbox_sf"/>
</dbReference>
<dbReference type="Gene3D" id="3.40.1810.10">
    <property type="entry name" value="Transcription factor, MADS-box"/>
    <property type="match status" value="1"/>
</dbReference>
<keyword evidence="4" id="KW-0804">Transcription</keyword>
<dbReference type="InterPro" id="IPR002100">
    <property type="entry name" value="TF_MADSbox"/>
</dbReference>
<dbReference type="GO" id="GO:0046983">
    <property type="term" value="F:protein dimerization activity"/>
    <property type="evidence" value="ECO:0007669"/>
    <property type="project" value="InterPro"/>
</dbReference>
<dbReference type="GO" id="GO:0003677">
    <property type="term" value="F:DNA binding"/>
    <property type="evidence" value="ECO:0007669"/>
    <property type="project" value="UniProtKB-KW"/>
</dbReference>
<evidence type="ECO:0000313" key="10">
    <source>
        <dbReference type="Proteomes" id="UP001188597"/>
    </source>
</evidence>
<gene>
    <name evidence="9" type="ORF">RJ639_034398</name>
</gene>
<evidence type="ECO:0000256" key="1">
    <source>
        <dbReference type="ARBA" id="ARBA00004123"/>
    </source>
</evidence>
<keyword evidence="6" id="KW-0175">Coiled coil</keyword>
<feature type="compositionally biased region" description="Basic and acidic residues" evidence="7">
    <location>
        <begin position="1"/>
        <end position="17"/>
    </location>
</feature>
<evidence type="ECO:0000256" key="4">
    <source>
        <dbReference type="ARBA" id="ARBA00023163"/>
    </source>
</evidence>
<keyword evidence="3" id="KW-0238">DNA-binding</keyword>
<evidence type="ECO:0000313" key="9">
    <source>
        <dbReference type="EMBL" id="KAK3033348.1"/>
    </source>
</evidence>
<proteinExistence type="predicted"/>
<dbReference type="GO" id="GO:0005634">
    <property type="term" value="C:nucleus"/>
    <property type="evidence" value="ECO:0007669"/>
    <property type="project" value="UniProtKB-SubCell"/>
</dbReference>
<dbReference type="EMBL" id="JAVXUP010000236">
    <property type="protein sequence ID" value="KAK3033348.1"/>
    <property type="molecule type" value="Genomic_DNA"/>
</dbReference>
<feature type="coiled-coil region" evidence="6">
    <location>
        <begin position="99"/>
        <end position="126"/>
    </location>
</feature>